<evidence type="ECO:0000313" key="4">
    <source>
        <dbReference type="EMBL" id="KMZ62230.1"/>
    </source>
</evidence>
<comment type="caution">
    <text evidence="4">The sequence shown here is derived from an EMBL/GenBank/DDBJ whole genome shotgun (WGS) entry which is preliminary data.</text>
</comment>
<proteinExistence type="predicted"/>
<name>A0A0K9P200_ZOSMR</name>
<dbReference type="Gene3D" id="1.25.40.10">
    <property type="entry name" value="Tetratricopeptide repeat domain"/>
    <property type="match status" value="1"/>
</dbReference>
<evidence type="ECO:0000256" key="2">
    <source>
        <dbReference type="PROSITE-ProRule" id="PRU00708"/>
    </source>
</evidence>
<evidence type="ECO:0000313" key="5">
    <source>
        <dbReference type="Proteomes" id="UP000036987"/>
    </source>
</evidence>
<dbReference type="OrthoDB" id="778140at2759"/>
<evidence type="ECO:0000256" key="1">
    <source>
        <dbReference type="ARBA" id="ARBA00022737"/>
    </source>
</evidence>
<keyword evidence="1" id="KW-0677">Repeat</keyword>
<dbReference type="PROSITE" id="PS51375">
    <property type="entry name" value="PPR"/>
    <property type="match status" value="1"/>
</dbReference>
<organism evidence="4 5">
    <name type="scientific">Zostera marina</name>
    <name type="common">Eelgrass</name>
    <dbReference type="NCBI Taxonomy" id="29655"/>
    <lineage>
        <taxon>Eukaryota</taxon>
        <taxon>Viridiplantae</taxon>
        <taxon>Streptophyta</taxon>
        <taxon>Embryophyta</taxon>
        <taxon>Tracheophyta</taxon>
        <taxon>Spermatophyta</taxon>
        <taxon>Magnoliopsida</taxon>
        <taxon>Liliopsida</taxon>
        <taxon>Zosteraceae</taxon>
        <taxon>Zostera</taxon>
    </lineage>
</organism>
<evidence type="ECO:0000256" key="3">
    <source>
        <dbReference type="SAM" id="MobiDB-lite"/>
    </source>
</evidence>
<sequence length="505" mass="56408">MAVFLTSSNVNMVSFPNPIRTSFARSNRALLLSVAAIKLSSESGYSRRKLTKNLRYPRRGKVPTDPKAGKPGKFPKLHDGGSNDSNGDGDDFDVDSSVWTEYEISVISTLFERGGGASSTKSKPTRKNNTPSTTRSGGIPMSKHHIRSGARPSMISQSRSPISSRIRKNPDFLIGLAKEIGCLPTNADVSEVLDKWAKFLRKGSLSMTVRELGHMCLPERAIQTLCWVQTHSPALFPDDRILASTVEVLARNGQLRLDRRIEEYLNSASRTVVEAMARGFIKARNVNMARRILLFAKDNNRTLNSSIYAKLILEAVKNPDRHRLVEVLLDELGGRQDLDELEPQDCTGIMKVCAKLGKFEAMESVFRWYRESGRSPTVVMYTTVIHGRYSGKSYREGLAAVWEMEESGVVLDLPAYRVVIRLCAVGLGDLRRAARYFSRLKADGFCPTYDIYRDMILAYGSEGRFGKCKQICKELNMAGFNLDNATQAFLQHAGNKKQEQDMSEI</sequence>
<reference evidence="5" key="1">
    <citation type="journal article" date="2016" name="Nature">
        <title>The genome of the seagrass Zostera marina reveals angiosperm adaptation to the sea.</title>
        <authorList>
            <person name="Olsen J.L."/>
            <person name="Rouze P."/>
            <person name="Verhelst B."/>
            <person name="Lin Y.-C."/>
            <person name="Bayer T."/>
            <person name="Collen J."/>
            <person name="Dattolo E."/>
            <person name="De Paoli E."/>
            <person name="Dittami S."/>
            <person name="Maumus F."/>
            <person name="Michel G."/>
            <person name="Kersting A."/>
            <person name="Lauritano C."/>
            <person name="Lohaus R."/>
            <person name="Toepel M."/>
            <person name="Tonon T."/>
            <person name="Vanneste K."/>
            <person name="Amirebrahimi M."/>
            <person name="Brakel J."/>
            <person name="Bostroem C."/>
            <person name="Chovatia M."/>
            <person name="Grimwood J."/>
            <person name="Jenkins J.W."/>
            <person name="Jueterbock A."/>
            <person name="Mraz A."/>
            <person name="Stam W.T."/>
            <person name="Tice H."/>
            <person name="Bornberg-Bauer E."/>
            <person name="Green P.J."/>
            <person name="Pearson G.A."/>
            <person name="Procaccini G."/>
            <person name="Duarte C.M."/>
            <person name="Schmutz J."/>
            <person name="Reusch T.B.H."/>
            <person name="Van de Peer Y."/>
        </authorList>
    </citation>
    <scope>NUCLEOTIDE SEQUENCE [LARGE SCALE GENOMIC DNA]</scope>
    <source>
        <strain evidence="5">cv. Finnish</strain>
    </source>
</reference>
<dbReference type="PANTHER" id="PTHR47930">
    <property type="entry name" value="YALI0C12947P"/>
    <property type="match status" value="1"/>
</dbReference>
<dbReference type="Proteomes" id="UP000036987">
    <property type="component" value="Unassembled WGS sequence"/>
</dbReference>
<keyword evidence="5" id="KW-1185">Reference proteome</keyword>
<feature type="region of interest" description="Disordered" evidence="3">
    <location>
        <begin position="50"/>
        <end position="92"/>
    </location>
</feature>
<protein>
    <submittedName>
        <fullName evidence="4">Putative Pentatricopeptide repeat-containing protein</fullName>
    </submittedName>
</protein>
<gene>
    <name evidence="4" type="ORF">ZOSMA_47G00210</name>
</gene>
<accession>A0A0K9P200</accession>
<feature type="region of interest" description="Disordered" evidence="3">
    <location>
        <begin position="113"/>
        <end position="163"/>
    </location>
</feature>
<dbReference type="EMBL" id="LFYR01001390">
    <property type="protein sequence ID" value="KMZ62230.1"/>
    <property type="molecule type" value="Genomic_DNA"/>
</dbReference>
<dbReference type="OMA" id="ENHVNID"/>
<feature type="repeat" description="PPR" evidence="2">
    <location>
        <begin position="412"/>
        <end position="447"/>
    </location>
</feature>
<feature type="compositionally biased region" description="Polar residues" evidence="3">
    <location>
        <begin position="118"/>
        <end position="136"/>
    </location>
</feature>
<dbReference type="STRING" id="29655.A0A0K9P200"/>
<feature type="compositionally biased region" description="Low complexity" evidence="3">
    <location>
        <begin position="151"/>
        <end position="163"/>
    </location>
</feature>
<dbReference type="AlphaFoldDB" id="A0A0K9P200"/>
<dbReference type="PANTHER" id="PTHR47930:SF2">
    <property type="entry name" value="PENTATRICOPEPTIDE REPEAT PROTEIN (AFU_ORTHOLOGUE AFUA_8G04250)"/>
    <property type="match status" value="1"/>
</dbReference>
<dbReference type="InterPro" id="IPR011990">
    <property type="entry name" value="TPR-like_helical_dom_sf"/>
</dbReference>
<dbReference type="Pfam" id="PF13812">
    <property type="entry name" value="PPR_3"/>
    <property type="match status" value="1"/>
</dbReference>
<feature type="compositionally biased region" description="Basic residues" evidence="3">
    <location>
        <begin position="50"/>
        <end position="61"/>
    </location>
</feature>
<dbReference type="InterPro" id="IPR002885">
    <property type="entry name" value="PPR_rpt"/>
</dbReference>